<comment type="caution">
    <text evidence="10">The sequence shown here is derived from an EMBL/GenBank/DDBJ whole genome shotgun (WGS) entry which is preliminary data.</text>
</comment>
<dbReference type="PANTHER" id="PTHR12845:SF3">
    <property type="entry name" value="RHO GUANINE NUCLEOTIDE EXCHANGE FACTOR 16"/>
    <property type="match status" value="1"/>
</dbReference>
<keyword evidence="11" id="KW-1185">Reference proteome</keyword>
<dbReference type="PROSITE" id="PS50003">
    <property type="entry name" value="PH_DOMAIN"/>
    <property type="match status" value="1"/>
</dbReference>
<feature type="domain" description="DH" evidence="9">
    <location>
        <begin position="257"/>
        <end position="441"/>
    </location>
</feature>
<dbReference type="PROSITE" id="PS50002">
    <property type="entry name" value="SH3"/>
    <property type="match status" value="1"/>
</dbReference>
<dbReference type="SUPFAM" id="SSF50729">
    <property type="entry name" value="PH domain-like"/>
    <property type="match status" value="1"/>
</dbReference>
<dbReference type="OrthoDB" id="27593at2759"/>
<feature type="domain" description="PH" evidence="8">
    <location>
        <begin position="474"/>
        <end position="581"/>
    </location>
</feature>
<protein>
    <recommendedName>
        <fullName evidence="12">Rho guanine nucleotide exchange factor 16</fullName>
    </recommendedName>
</protein>
<dbReference type="SUPFAM" id="SSF48065">
    <property type="entry name" value="DBL homology domain (DH-domain)"/>
    <property type="match status" value="1"/>
</dbReference>
<dbReference type="InterPro" id="IPR011993">
    <property type="entry name" value="PH-like_dom_sf"/>
</dbReference>
<evidence type="ECO:0000256" key="2">
    <source>
        <dbReference type="ARBA" id="ARBA00022443"/>
    </source>
</evidence>
<feature type="region of interest" description="Disordered" evidence="6">
    <location>
        <begin position="152"/>
        <end position="191"/>
    </location>
</feature>
<accession>A0A9D3SPY7</accession>
<dbReference type="InterPro" id="IPR035899">
    <property type="entry name" value="DBL_dom_sf"/>
</dbReference>
<evidence type="ECO:0000313" key="10">
    <source>
        <dbReference type="EMBL" id="KAG7332197.1"/>
    </source>
</evidence>
<dbReference type="FunFam" id="1.20.900.10:FF:000007">
    <property type="entry name" value="rho guanine nucleotide exchange factor 19"/>
    <property type="match status" value="1"/>
</dbReference>
<dbReference type="GO" id="GO:0042995">
    <property type="term" value="C:cell projection"/>
    <property type="evidence" value="ECO:0007669"/>
    <property type="project" value="UniProtKB-SubCell"/>
</dbReference>
<dbReference type="AlphaFoldDB" id="A0A9D3SPY7"/>
<organism evidence="10 11">
    <name type="scientific">Hemibagrus wyckioides</name>
    <dbReference type="NCBI Taxonomy" id="337641"/>
    <lineage>
        <taxon>Eukaryota</taxon>
        <taxon>Metazoa</taxon>
        <taxon>Chordata</taxon>
        <taxon>Craniata</taxon>
        <taxon>Vertebrata</taxon>
        <taxon>Euteleostomi</taxon>
        <taxon>Actinopterygii</taxon>
        <taxon>Neopterygii</taxon>
        <taxon>Teleostei</taxon>
        <taxon>Ostariophysi</taxon>
        <taxon>Siluriformes</taxon>
        <taxon>Bagridae</taxon>
        <taxon>Hemibagrus</taxon>
    </lineage>
</organism>
<dbReference type="PANTHER" id="PTHR12845">
    <property type="entry name" value="GUANINE NUCLEOTIDE EXCHANGE FACTOR"/>
    <property type="match status" value="1"/>
</dbReference>
<evidence type="ECO:0000259" key="9">
    <source>
        <dbReference type="PROSITE" id="PS50010"/>
    </source>
</evidence>
<dbReference type="InterPro" id="IPR001849">
    <property type="entry name" value="PH_domain"/>
</dbReference>
<evidence type="ECO:0000313" key="11">
    <source>
        <dbReference type="Proteomes" id="UP000824219"/>
    </source>
</evidence>
<sequence length="669" mass="77070">MSHQQSQTSKGDQSPLLLDSMLSSKLHLENQADSSSSNTELTVPGQPPRTPVILSTQSEVARKLGTQQLIPKNLAVTSRPKNRHHTTVVTMPVVREAQKNIQRFSHDPDLLWEDYDGDDGGLRRNRRNKSYRAAITSLDADLTWKQDLLVPVSEEQEKSPSQKPAPSSGHKRTLGRKRNQKHGGSFKDDPRLYQEIKERGLHSNNLGPDDDDDFSQIPEEDQGIIVKNYKAAYMTWSQLPQVKEMDILDSISPEERKRQEVIFEIMTSEYSYLHSLGILVHHFKSSDDLRKTMTTTEHHHLFSNIATIHAISKRFFEALERRHQMNPLIKDISDIVQDHAENHFDPYIVYCSNETFQQRTLQKLLLTNTTFKEVLKRIESSPECGGLPMISFLILPMQRVTRLPLLMDTICQKTTKQTTEYYAARWALKAISRLVKSCNDGARRMERTEQMYTIQKQMDFGKIKPFPLISASRWLLKRGELAVFTEDLGIFRKAFGHKSSYLFLFNDVLIVTKKKSEESYLVFDYATLENVEVEEVQAADKLYLRLEMKPNSEGRCEQMSLVAENKLDRARWVTALRWSKQGGSSPIKDALPQYETTKAYMPKEPDELSLQQAEVVIVLQEVDGWCYGDRMRDGERGWFPASCATQITNRTTIENNIQRMQRLRKETDV</sequence>
<dbReference type="EMBL" id="JAHKSW010000005">
    <property type="protein sequence ID" value="KAG7332197.1"/>
    <property type="molecule type" value="Genomic_DNA"/>
</dbReference>
<proteinExistence type="predicted"/>
<dbReference type="CDD" id="cd11938">
    <property type="entry name" value="SH3_ARHGEF16_26"/>
    <property type="match status" value="1"/>
</dbReference>
<dbReference type="Proteomes" id="UP000824219">
    <property type="component" value="Linkage Group LG05"/>
</dbReference>
<dbReference type="SMART" id="SM00325">
    <property type="entry name" value="RhoGEF"/>
    <property type="match status" value="1"/>
</dbReference>
<dbReference type="InterPro" id="IPR036028">
    <property type="entry name" value="SH3-like_dom_sf"/>
</dbReference>
<dbReference type="Gene3D" id="1.20.900.10">
    <property type="entry name" value="Dbl homology (DH) domain"/>
    <property type="match status" value="1"/>
</dbReference>
<evidence type="ECO:0008006" key="12">
    <source>
        <dbReference type="Google" id="ProtNLM"/>
    </source>
</evidence>
<dbReference type="InterPro" id="IPR001452">
    <property type="entry name" value="SH3_domain"/>
</dbReference>
<feature type="compositionally biased region" description="Basic residues" evidence="6">
    <location>
        <begin position="169"/>
        <end position="181"/>
    </location>
</feature>
<dbReference type="InterPro" id="IPR047270">
    <property type="entry name" value="PH_ephexin"/>
</dbReference>
<dbReference type="PROSITE" id="PS50010">
    <property type="entry name" value="DH_2"/>
    <property type="match status" value="1"/>
</dbReference>
<dbReference type="CDD" id="cd00160">
    <property type="entry name" value="RhoGEF"/>
    <property type="match status" value="1"/>
</dbReference>
<dbReference type="InterPro" id="IPR000219">
    <property type="entry name" value="DH_dom"/>
</dbReference>
<dbReference type="InterPro" id="IPR035797">
    <property type="entry name" value="ARHGEF16/ARHGEF26_SH3"/>
</dbReference>
<feature type="region of interest" description="Disordered" evidence="6">
    <location>
        <begin position="1"/>
        <end position="50"/>
    </location>
</feature>
<dbReference type="Pfam" id="PF22697">
    <property type="entry name" value="SOS1_NGEF_PH"/>
    <property type="match status" value="1"/>
</dbReference>
<dbReference type="InterPro" id="IPR055251">
    <property type="entry name" value="SOS1_NGEF_PH"/>
</dbReference>
<evidence type="ECO:0000256" key="6">
    <source>
        <dbReference type="SAM" id="MobiDB-lite"/>
    </source>
</evidence>
<dbReference type="CDD" id="cd01221">
    <property type="entry name" value="PH_ephexin"/>
    <property type="match status" value="1"/>
</dbReference>
<evidence type="ECO:0000256" key="1">
    <source>
        <dbReference type="ARBA" id="ARBA00004316"/>
    </source>
</evidence>
<dbReference type="Pfam" id="PF00621">
    <property type="entry name" value="RhoGEF"/>
    <property type="match status" value="1"/>
</dbReference>
<dbReference type="GO" id="GO:0005085">
    <property type="term" value="F:guanyl-nucleotide exchange factor activity"/>
    <property type="evidence" value="ECO:0007669"/>
    <property type="project" value="UniProtKB-KW"/>
</dbReference>
<keyword evidence="2 5" id="KW-0728">SH3 domain</keyword>
<name>A0A9D3SPY7_9TELE</name>
<keyword evidence="3" id="KW-0344">Guanine-nucleotide releasing factor</keyword>
<dbReference type="InterPro" id="IPR047271">
    <property type="entry name" value="Ephexin-like"/>
</dbReference>
<dbReference type="Gene3D" id="2.30.30.40">
    <property type="entry name" value="SH3 Domains"/>
    <property type="match status" value="1"/>
</dbReference>
<evidence type="ECO:0000256" key="3">
    <source>
        <dbReference type="ARBA" id="ARBA00022658"/>
    </source>
</evidence>
<evidence type="ECO:0000259" key="7">
    <source>
        <dbReference type="PROSITE" id="PS50002"/>
    </source>
</evidence>
<dbReference type="SUPFAM" id="SSF50044">
    <property type="entry name" value="SH3-domain"/>
    <property type="match status" value="1"/>
</dbReference>
<feature type="compositionally biased region" description="Polar residues" evidence="6">
    <location>
        <begin position="31"/>
        <end position="41"/>
    </location>
</feature>
<evidence type="ECO:0000259" key="8">
    <source>
        <dbReference type="PROSITE" id="PS50003"/>
    </source>
</evidence>
<evidence type="ECO:0000256" key="4">
    <source>
        <dbReference type="ARBA" id="ARBA00023273"/>
    </source>
</evidence>
<reference evidence="10 11" key="1">
    <citation type="submission" date="2021-06" db="EMBL/GenBank/DDBJ databases">
        <title>Chromosome-level genome assembly of the red-tail catfish (Hemibagrus wyckioides).</title>
        <authorList>
            <person name="Shao F."/>
        </authorList>
    </citation>
    <scope>NUCLEOTIDE SEQUENCE [LARGE SCALE GENOMIC DNA]</scope>
    <source>
        <strain evidence="10">EC202008001</strain>
        <tissue evidence="10">Blood</tissue>
    </source>
</reference>
<feature type="compositionally biased region" description="Polar residues" evidence="6">
    <location>
        <begin position="1"/>
        <end position="12"/>
    </location>
</feature>
<dbReference type="Gene3D" id="2.30.29.30">
    <property type="entry name" value="Pleckstrin-homology domain (PH domain)/Phosphotyrosine-binding domain (PTB)"/>
    <property type="match status" value="1"/>
</dbReference>
<keyword evidence="4" id="KW-0966">Cell projection</keyword>
<gene>
    <name evidence="10" type="ORF">KOW79_004031</name>
</gene>
<dbReference type="SMART" id="SM00326">
    <property type="entry name" value="SH3"/>
    <property type="match status" value="1"/>
</dbReference>
<feature type="domain" description="SH3" evidence="7">
    <location>
        <begin position="589"/>
        <end position="649"/>
    </location>
</feature>
<evidence type="ECO:0000256" key="5">
    <source>
        <dbReference type="PROSITE-ProRule" id="PRU00192"/>
    </source>
</evidence>
<comment type="subcellular location">
    <subcellularLocation>
        <location evidence="1">Cell projection</location>
    </subcellularLocation>
</comment>
<dbReference type="Pfam" id="PF14604">
    <property type="entry name" value="SH3_9"/>
    <property type="match status" value="1"/>
</dbReference>